<reference evidence="8" key="1">
    <citation type="journal article" date="2014" name="Int. J. Syst. Evol. Microbiol.">
        <title>Complete genome sequence of Corynebacterium casei LMG S-19264T (=DSM 44701T), isolated from a smear-ripened cheese.</title>
        <authorList>
            <consortium name="US DOE Joint Genome Institute (JGI-PGF)"/>
            <person name="Walter F."/>
            <person name="Albersmeier A."/>
            <person name="Kalinowski J."/>
            <person name="Ruckert C."/>
        </authorList>
    </citation>
    <scope>NUCLEOTIDE SEQUENCE</scope>
    <source>
        <strain evidence="8">VKM Ac-1401</strain>
    </source>
</reference>
<keyword evidence="3" id="KW-0560">Oxidoreductase</keyword>
<sequence>MARTLILGAVFRALGAYPSGWRYPGAHSNPLGDPAVLRATARAAEAAKLDYLFFGEWLATGPDLEFRDPDLLARLDPMSSIAFLAGVTKRIGLIATANSGYFDLYTLARQTASIDRLSGGRAGINIVTGADPRAAGNHGRGPGGAEPRYDEATEYLRALRLLWDSWEDDAFVRDRRTGRLIDPEKLHRTDAQGEFVSVTGPLNAARPVQGHLPIVHAGGSSRSRRLAAELADLALVAQPSLREAVAYRSELIAQSRAYGRTDDPRVITPILPVVAETTREAQEVFDDLLRLVPLDDGSPLAQSADFPANRSIRALSSVVGVPLGSPDLDDDVPLRVARRFADGGQRLLELVERRTGRRLGGERPVTYRQLLATHAVPAAAVVGSGAEVADHLQEWFEAGAVDGFNVLTPFLNGQFSAFTGLVVPELQRRGLFRTEYEGRTLREHLGLSTPANLHDSAAGGAAGRRRA</sequence>
<dbReference type="Pfam" id="PF00296">
    <property type="entry name" value="Bac_luciferase"/>
    <property type="match status" value="1"/>
</dbReference>
<dbReference type="InterPro" id="IPR016215">
    <property type="entry name" value="NTA_MOA"/>
</dbReference>
<feature type="binding site" evidence="6">
    <location>
        <position position="220"/>
    </location>
    <ligand>
        <name>FMN</name>
        <dbReference type="ChEBI" id="CHEBI:58210"/>
    </ligand>
</feature>
<dbReference type="Proteomes" id="UP001142372">
    <property type="component" value="Unassembled WGS sequence"/>
</dbReference>
<feature type="domain" description="Luciferase-like" evidence="7">
    <location>
        <begin position="32"/>
        <end position="400"/>
    </location>
</feature>
<dbReference type="AlphaFoldDB" id="A0A9W6H637"/>
<evidence type="ECO:0000256" key="1">
    <source>
        <dbReference type="ARBA" id="ARBA00022630"/>
    </source>
</evidence>
<keyword evidence="4 8" id="KW-0503">Monooxygenase</keyword>
<keyword evidence="1 6" id="KW-0285">Flavoprotein</keyword>
<dbReference type="InterPro" id="IPR036661">
    <property type="entry name" value="Luciferase-like_sf"/>
</dbReference>
<dbReference type="PANTHER" id="PTHR30011">
    <property type="entry name" value="ALKANESULFONATE MONOOXYGENASE-RELATED"/>
    <property type="match status" value="1"/>
</dbReference>
<dbReference type="InterPro" id="IPR051260">
    <property type="entry name" value="Diverse_substr_monoxygenases"/>
</dbReference>
<gene>
    <name evidence="8" type="ORF">GCM10017584_02190</name>
</gene>
<dbReference type="SUPFAM" id="SSF51679">
    <property type="entry name" value="Bacterial luciferase-like"/>
    <property type="match status" value="1"/>
</dbReference>
<keyword evidence="9" id="KW-1185">Reference proteome</keyword>
<dbReference type="GO" id="GO:0016705">
    <property type="term" value="F:oxidoreductase activity, acting on paired donors, with incorporation or reduction of molecular oxygen"/>
    <property type="evidence" value="ECO:0007669"/>
    <property type="project" value="InterPro"/>
</dbReference>
<evidence type="ECO:0000256" key="5">
    <source>
        <dbReference type="ARBA" id="ARBA00033748"/>
    </source>
</evidence>
<evidence type="ECO:0000259" key="7">
    <source>
        <dbReference type="Pfam" id="PF00296"/>
    </source>
</evidence>
<dbReference type="EMBL" id="BSEN01000001">
    <property type="protein sequence ID" value="GLJ74646.1"/>
    <property type="molecule type" value="Genomic_DNA"/>
</dbReference>
<evidence type="ECO:0000313" key="8">
    <source>
        <dbReference type="EMBL" id="GLJ74646.1"/>
    </source>
</evidence>
<comment type="similarity">
    <text evidence="5">Belongs to the NtaA/SnaA/DszA monooxygenase family.</text>
</comment>
<proteinExistence type="inferred from homology"/>
<name>A0A9W6H637_9MICO</name>
<dbReference type="PANTHER" id="PTHR30011:SF16">
    <property type="entry name" value="C2H2 FINGER DOMAIN TRANSCRIPTION FACTOR (EUROFUNG)-RELATED"/>
    <property type="match status" value="1"/>
</dbReference>
<accession>A0A9W6H637</accession>
<dbReference type="RefSeq" id="WP_271175350.1">
    <property type="nucleotide sequence ID" value="NZ_BAAAJO010000001.1"/>
</dbReference>
<comment type="caution">
    <text evidence="8">The sequence shown here is derived from an EMBL/GenBank/DDBJ whole genome shotgun (WGS) entry which is preliminary data.</text>
</comment>
<dbReference type="NCBIfam" id="TIGR03860">
    <property type="entry name" value="FMN_nitrolo"/>
    <property type="match status" value="1"/>
</dbReference>
<feature type="binding site" evidence="6">
    <location>
        <position position="149"/>
    </location>
    <ligand>
        <name>FMN</name>
        <dbReference type="ChEBI" id="CHEBI:58210"/>
    </ligand>
</feature>
<evidence type="ECO:0000256" key="6">
    <source>
        <dbReference type="PIRSR" id="PIRSR000337-1"/>
    </source>
</evidence>
<feature type="binding site" evidence="6">
    <location>
        <position position="96"/>
    </location>
    <ligand>
        <name>FMN</name>
        <dbReference type="ChEBI" id="CHEBI:58210"/>
    </ligand>
</feature>
<dbReference type="GO" id="GO:0004497">
    <property type="term" value="F:monooxygenase activity"/>
    <property type="evidence" value="ECO:0007669"/>
    <property type="project" value="UniProtKB-KW"/>
</dbReference>
<keyword evidence="2 6" id="KW-0288">FMN</keyword>
<dbReference type="Gene3D" id="3.20.20.30">
    <property type="entry name" value="Luciferase-like domain"/>
    <property type="match status" value="1"/>
</dbReference>
<reference evidence="8" key="2">
    <citation type="submission" date="2023-01" db="EMBL/GenBank/DDBJ databases">
        <authorList>
            <person name="Sun Q."/>
            <person name="Evtushenko L."/>
        </authorList>
    </citation>
    <scope>NUCLEOTIDE SEQUENCE</scope>
    <source>
        <strain evidence="8">VKM Ac-1401</strain>
    </source>
</reference>
<evidence type="ECO:0000256" key="2">
    <source>
        <dbReference type="ARBA" id="ARBA00022643"/>
    </source>
</evidence>
<dbReference type="InterPro" id="IPR011251">
    <property type="entry name" value="Luciferase-like_dom"/>
</dbReference>
<evidence type="ECO:0000313" key="9">
    <source>
        <dbReference type="Proteomes" id="UP001142372"/>
    </source>
</evidence>
<dbReference type="PIRSF" id="PIRSF000337">
    <property type="entry name" value="NTA_MOA"/>
    <property type="match status" value="1"/>
</dbReference>
<evidence type="ECO:0000256" key="3">
    <source>
        <dbReference type="ARBA" id="ARBA00023002"/>
    </source>
</evidence>
<evidence type="ECO:0000256" key="4">
    <source>
        <dbReference type="ARBA" id="ARBA00023033"/>
    </source>
</evidence>
<protein>
    <submittedName>
        <fullName evidence="8">Monooxygenase</fullName>
    </submittedName>
</protein>
<organism evidence="8 9">
    <name type="scientific">Leifsonia poae</name>
    <dbReference type="NCBI Taxonomy" id="110933"/>
    <lineage>
        <taxon>Bacteria</taxon>
        <taxon>Bacillati</taxon>
        <taxon>Actinomycetota</taxon>
        <taxon>Actinomycetes</taxon>
        <taxon>Micrococcales</taxon>
        <taxon>Microbacteriaceae</taxon>
        <taxon>Leifsonia</taxon>
    </lineage>
</organism>